<protein>
    <submittedName>
        <fullName evidence="2">Uncharacterized protein</fullName>
    </submittedName>
</protein>
<keyword evidence="1" id="KW-1133">Transmembrane helix</keyword>
<proteinExistence type="predicted"/>
<keyword evidence="1" id="KW-0472">Membrane</keyword>
<organism evidence="2 3">
    <name type="scientific">Candidatus Fusicatenibacter merdavium</name>
    <dbReference type="NCBI Taxonomy" id="2838600"/>
    <lineage>
        <taxon>Bacteria</taxon>
        <taxon>Bacillati</taxon>
        <taxon>Bacillota</taxon>
        <taxon>Clostridia</taxon>
        <taxon>Lachnospirales</taxon>
        <taxon>Lachnospiraceae</taxon>
        <taxon>Fusicatenibacter</taxon>
    </lineage>
</organism>
<dbReference type="AlphaFoldDB" id="A0A9D2BIR7"/>
<accession>A0A9D2BIR7</accession>
<evidence type="ECO:0000313" key="3">
    <source>
        <dbReference type="Proteomes" id="UP000886890"/>
    </source>
</evidence>
<reference evidence="2" key="2">
    <citation type="submission" date="2021-04" db="EMBL/GenBank/DDBJ databases">
        <authorList>
            <person name="Gilroy R."/>
        </authorList>
    </citation>
    <scope>NUCLEOTIDE SEQUENCE</scope>
    <source>
        <strain evidence="2">CHK183-1962</strain>
    </source>
</reference>
<evidence type="ECO:0000313" key="2">
    <source>
        <dbReference type="EMBL" id="HIX77593.1"/>
    </source>
</evidence>
<keyword evidence="1" id="KW-0812">Transmembrane</keyword>
<feature type="transmembrane region" description="Helical" evidence="1">
    <location>
        <begin position="308"/>
        <end position="328"/>
    </location>
</feature>
<reference evidence="2" key="1">
    <citation type="journal article" date="2021" name="PeerJ">
        <title>Extensive microbial diversity within the chicken gut microbiome revealed by metagenomics and culture.</title>
        <authorList>
            <person name="Gilroy R."/>
            <person name="Ravi A."/>
            <person name="Getino M."/>
            <person name="Pursley I."/>
            <person name="Horton D.L."/>
            <person name="Alikhan N.F."/>
            <person name="Baker D."/>
            <person name="Gharbi K."/>
            <person name="Hall N."/>
            <person name="Watson M."/>
            <person name="Adriaenssens E.M."/>
            <person name="Foster-Nyarko E."/>
            <person name="Jarju S."/>
            <person name="Secka A."/>
            <person name="Antonio M."/>
            <person name="Oren A."/>
            <person name="Chaudhuri R.R."/>
            <person name="La Ragione R."/>
            <person name="Hildebrand F."/>
            <person name="Pallen M.J."/>
        </authorList>
    </citation>
    <scope>NUCLEOTIDE SEQUENCE</scope>
    <source>
        <strain evidence="2">CHK183-1962</strain>
    </source>
</reference>
<name>A0A9D2BIR7_9FIRM</name>
<comment type="caution">
    <text evidence="2">The sequence shown here is derived from an EMBL/GenBank/DDBJ whole genome shotgun (WGS) entry which is preliminary data.</text>
</comment>
<evidence type="ECO:0000256" key="1">
    <source>
        <dbReference type="SAM" id="Phobius"/>
    </source>
</evidence>
<feature type="transmembrane region" description="Helical" evidence="1">
    <location>
        <begin position="239"/>
        <end position="257"/>
    </location>
</feature>
<gene>
    <name evidence="2" type="ORF">H9734_08380</name>
</gene>
<sequence length="349" mass="38919">MKRNVICIFSLVLWCLLGCTVLSEKIEEQMTVSNVEVELEETYLEGGVVQMTLPGDCLISDENGLHLYRMEKGEGWDTGNRLREIEPEMYWYGEKQNMIIYSSGYAGDRFVRYVSRPVAEGELAQICFPRAGGEDCYLVVNPGDVDTSLEIWETASVTEEQEGMLLVTLNGKQPFLESQARSELGFARDSRVYSLGDIRNFFGSFPLLAGIAAVFLGTVLLWGYSLVLVKDLRKNRWRLLAHGVTGIVLFGVFTKLVERIQLPSSLLPSKNILNMEYYAEEFGVVFRELEKFSADAAQETLRAFSVNAALAGGVFLGGTALILVVIFLEKRGVERVETGSSSKKEGKPL</sequence>
<dbReference type="Proteomes" id="UP000886890">
    <property type="component" value="Unassembled WGS sequence"/>
</dbReference>
<dbReference type="EMBL" id="DXEK01000139">
    <property type="protein sequence ID" value="HIX77593.1"/>
    <property type="molecule type" value="Genomic_DNA"/>
</dbReference>
<feature type="transmembrane region" description="Helical" evidence="1">
    <location>
        <begin position="201"/>
        <end position="227"/>
    </location>
</feature>